<dbReference type="EMBL" id="SSTD01018622">
    <property type="protein sequence ID" value="TYJ97701.1"/>
    <property type="molecule type" value="Genomic_DNA"/>
</dbReference>
<reference evidence="2 3" key="1">
    <citation type="submission" date="2019-08" db="EMBL/GenBank/DDBJ databases">
        <title>Draft genome sequences of two oriental melons (Cucumis melo L. var makuwa).</title>
        <authorList>
            <person name="Kwon S.-Y."/>
        </authorList>
    </citation>
    <scope>NUCLEOTIDE SEQUENCE [LARGE SCALE GENOMIC DNA]</scope>
    <source>
        <strain evidence="3">cv. Chang Bougi</strain>
        <tissue evidence="2">Leaf</tissue>
    </source>
</reference>
<protein>
    <submittedName>
        <fullName evidence="2">Transposon Tf2-1 polyprotein isoform X1</fullName>
    </submittedName>
</protein>
<sequence length="127" mass="14674">MVQTRIEERLEQTDQEILAMKKEIMKLPAIESSLNEILRNLELMRLQSDKQQQMLLLVMESVTHESVSTKGKEKEASTSKSADIEGIAENGRNERKKENDDITTDRSKFKKVKMLVFSGEDPDSWLF</sequence>
<feature type="region of interest" description="Disordered" evidence="1">
    <location>
        <begin position="65"/>
        <end position="104"/>
    </location>
</feature>
<name>A0A5D3BGD5_CUCMM</name>
<comment type="caution">
    <text evidence="2">The sequence shown here is derived from an EMBL/GenBank/DDBJ whole genome shotgun (WGS) entry which is preliminary data.</text>
</comment>
<evidence type="ECO:0000313" key="2">
    <source>
        <dbReference type="EMBL" id="TYJ97701.1"/>
    </source>
</evidence>
<proteinExistence type="predicted"/>
<accession>A0A5D3BGD5</accession>
<dbReference type="AlphaFoldDB" id="A0A5D3BGD5"/>
<evidence type="ECO:0000256" key="1">
    <source>
        <dbReference type="SAM" id="MobiDB-lite"/>
    </source>
</evidence>
<gene>
    <name evidence="2" type="ORF">E5676_scaffold491G00040</name>
</gene>
<feature type="compositionally biased region" description="Basic and acidic residues" evidence="1">
    <location>
        <begin position="91"/>
        <end position="104"/>
    </location>
</feature>
<dbReference type="Proteomes" id="UP000321947">
    <property type="component" value="Unassembled WGS sequence"/>
</dbReference>
<organism evidence="2 3">
    <name type="scientific">Cucumis melo var. makuwa</name>
    <name type="common">Oriental melon</name>
    <dbReference type="NCBI Taxonomy" id="1194695"/>
    <lineage>
        <taxon>Eukaryota</taxon>
        <taxon>Viridiplantae</taxon>
        <taxon>Streptophyta</taxon>
        <taxon>Embryophyta</taxon>
        <taxon>Tracheophyta</taxon>
        <taxon>Spermatophyta</taxon>
        <taxon>Magnoliopsida</taxon>
        <taxon>eudicotyledons</taxon>
        <taxon>Gunneridae</taxon>
        <taxon>Pentapetalae</taxon>
        <taxon>rosids</taxon>
        <taxon>fabids</taxon>
        <taxon>Cucurbitales</taxon>
        <taxon>Cucurbitaceae</taxon>
        <taxon>Benincaseae</taxon>
        <taxon>Cucumis</taxon>
    </lineage>
</organism>
<evidence type="ECO:0000313" key="3">
    <source>
        <dbReference type="Proteomes" id="UP000321947"/>
    </source>
</evidence>